<dbReference type="InterPro" id="IPR036291">
    <property type="entry name" value="NAD(P)-bd_dom_sf"/>
</dbReference>
<comment type="caution">
    <text evidence="5">The sequence shown here is derived from an EMBL/GenBank/DDBJ whole genome shotgun (WGS) entry which is preliminary data.</text>
</comment>
<dbReference type="EMBL" id="JBFXLS010000028">
    <property type="protein sequence ID" value="KAL2826874.1"/>
    <property type="molecule type" value="Genomic_DNA"/>
</dbReference>
<dbReference type="Pfam" id="PF00106">
    <property type="entry name" value="adh_short"/>
    <property type="match status" value="1"/>
</dbReference>
<evidence type="ECO:0000256" key="3">
    <source>
        <dbReference type="RuleBase" id="RU000363"/>
    </source>
</evidence>
<dbReference type="SUPFAM" id="SSF51735">
    <property type="entry name" value="NAD(P)-binding Rossmann-fold domains"/>
    <property type="match status" value="1"/>
</dbReference>
<keyword evidence="2" id="KW-0521">NADP</keyword>
<gene>
    <name evidence="5" type="ORF">BDW59DRAFT_160761</name>
</gene>
<evidence type="ECO:0000256" key="2">
    <source>
        <dbReference type="ARBA" id="ARBA00022857"/>
    </source>
</evidence>
<dbReference type="Gene3D" id="3.40.50.720">
    <property type="entry name" value="NAD(P)-binding Rossmann-like Domain"/>
    <property type="match status" value="1"/>
</dbReference>
<sequence length="285" mass="30061">MDSLPGVAVVTGAARGIGAAIATAFVESGCRRLAITDILSSELTNLHQSLLTHFGSLGLTVFSLYGDITSESFIDEFITGAQATFGRIDYLVNVAGVSKPFNRSIDVPSSEFDFINNVNSRAAWLCSRAVLRVMLSQEPLPSPDSEQDTAATTTGPQGSSRWRRPPQRGSIVNVASQLGIVSRPGASAYCASKAAVIGMTRADAIDYSKDLIRVNCVCPGLVSTDMTTSSEGVVNEGLAGSVEIAPMGRMGDVREVADCVLFLSSWRASFVQGHAMVVDGGYVIN</sequence>
<dbReference type="PANTHER" id="PTHR42760:SF124">
    <property type="entry name" value="SHORT-CHAIN DEHYDROGENASE_REDUCTASE"/>
    <property type="match status" value="1"/>
</dbReference>
<protein>
    <recommendedName>
        <fullName evidence="7">NAD(P)-binding protein</fullName>
    </recommendedName>
</protein>
<feature type="compositionally biased region" description="Polar residues" evidence="4">
    <location>
        <begin position="148"/>
        <end position="160"/>
    </location>
</feature>
<dbReference type="InterPro" id="IPR002347">
    <property type="entry name" value="SDR_fam"/>
</dbReference>
<comment type="similarity">
    <text evidence="1 3">Belongs to the short-chain dehydrogenases/reductases (SDR) family.</text>
</comment>
<keyword evidence="6" id="KW-1185">Reference proteome</keyword>
<reference evidence="5 6" key="1">
    <citation type="submission" date="2024-07" db="EMBL/GenBank/DDBJ databases">
        <title>Section-level genome sequencing and comparative genomics of Aspergillus sections Usti and Cavernicolus.</title>
        <authorList>
            <consortium name="Lawrence Berkeley National Laboratory"/>
            <person name="Nybo J.L."/>
            <person name="Vesth T.C."/>
            <person name="Theobald S."/>
            <person name="Frisvad J.C."/>
            <person name="Larsen T.O."/>
            <person name="Kjaerboelling I."/>
            <person name="Rothschild-Mancinelli K."/>
            <person name="Lyhne E.K."/>
            <person name="Kogle M.E."/>
            <person name="Barry K."/>
            <person name="Clum A."/>
            <person name="Na H."/>
            <person name="Ledsgaard L."/>
            <person name="Lin J."/>
            <person name="Lipzen A."/>
            <person name="Kuo A."/>
            <person name="Riley R."/>
            <person name="Mondo S."/>
            <person name="LaButti K."/>
            <person name="Haridas S."/>
            <person name="Pangalinan J."/>
            <person name="Salamov A.A."/>
            <person name="Simmons B.A."/>
            <person name="Magnuson J.K."/>
            <person name="Chen J."/>
            <person name="Drula E."/>
            <person name="Henrissat B."/>
            <person name="Wiebenga A."/>
            <person name="Lubbers R.J."/>
            <person name="Gomes A.C."/>
            <person name="Makela M.R."/>
            <person name="Stajich J."/>
            <person name="Grigoriev I.V."/>
            <person name="Mortensen U.H."/>
            <person name="De vries R.P."/>
            <person name="Baker S.E."/>
            <person name="Andersen M.R."/>
        </authorList>
    </citation>
    <scope>NUCLEOTIDE SEQUENCE [LARGE SCALE GENOMIC DNA]</scope>
    <source>
        <strain evidence="5 6">CBS 600.67</strain>
    </source>
</reference>
<dbReference type="CDD" id="cd05233">
    <property type="entry name" value="SDR_c"/>
    <property type="match status" value="1"/>
</dbReference>
<dbReference type="PANTHER" id="PTHR42760">
    <property type="entry name" value="SHORT-CHAIN DEHYDROGENASES/REDUCTASES FAMILY MEMBER"/>
    <property type="match status" value="1"/>
</dbReference>
<dbReference type="Pfam" id="PF13561">
    <property type="entry name" value="adh_short_C2"/>
    <property type="match status" value="1"/>
</dbReference>
<evidence type="ECO:0000256" key="4">
    <source>
        <dbReference type="SAM" id="MobiDB-lite"/>
    </source>
</evidence>
<evidence type="ECO:0000256" key="1">
    <source>
        <dbReference type="ARBA" id="ARBA00006484"/>
    </source>
</evidence>
<evidence type="ECO:0008006" key="7">
    <source>
        <dbReference type="Google" id="ProtNLM"/>
    </source>
</evidence>
<dbReference type="Proteomes" id="UP001610335">
    <property type="component" value="Unassembled WGS sequence"/>
</dbReference>
<feature type="region of interest" description="Disordered" evidence="4">
    <location>
        <begin position="139"/>
        <end position="166"/>
    </location>
</feature>
<evidence type="ECO:0000313" key="6">
    <source>
        <dbReference type="Proteomes" id="UP001610335"/>
    </source>
</evidence>
<proteinExistence type="inferred from homology"/>
<accession>A0ABR4II07</accession>
<dbReference type="PRINTS" id="PR00081">
    <property type="entry name" value="GDHRDH"/>
</dbReference>
<evidence type="ECO:0000313" key="5">
    <source>
        <dbReference type="EMBL" id="KAL2826874.1"/>
    </source>
</evidence>
<organism evidence="5 6">
    <name type="scientific">Aspergillus cavernicola</name>
    <dbReference type="NCBI Taxonomy" id="176166"/>
    <lineage>
        <taxon>Eukaryota</taxon>
        <taxon>Fungi</taxon>
        <taxon>Dikarya</taxon>
        <taxon>Ascomycota</taxon>
        <taxon>Pezizomycotina</taxon>
        <taxon>Eurotiomycetes</taxon>
        <taxon>Eurotiomycetidae</taxon>
        <taxon>Eurotiales</taxon>
        <taxon>Aspergillaceae</taxon>
        <taxon>Aspergillus</taxon>
        <taxon>Aspergillus subgen. Nidulantes</taxon>
    </lineage>
</organism>
<name>A0ABR4II07_9EURO</name>
<dbReference type="PRINTS" id="PR00080">
    <property type="entry name" value="SDRFAMILY"/>
</dbReference>